<evidence type="ECO:0000313" key="1">
    <source>
        <dbReference type="EMBL" id="JAH08998.1"/>
    </source>
</evidence>
<proteinExistence type="predicted"/>
<reference evidence="1" key="2">
    <citation type="journal article" date="2015" name="Fish Shellfish Immunol.">
        <title>Early steps in the European eel (Anguilla anguilla)-Vibrio vulnificus interaction in the gills: Role of the RtxA13 toxin.</title>
        <authorList>
            <person name="Callol A."/>
            <person name="Pajuelo D."/>
            <person name="Ebbesson L."/>
            <person name="Teles M."/>
            <person name="MacKenzie S."/>
            <person name="Amaro C."/>
        </authorList>
    </citation>
    <scope>NUCLEOTIDE SEQUENCE</scope>
</reference>
<dbReference type="EMBL" id="GBXM01099579">
    <property type="protein sequence ID" value="JAH08998.1"/>
    <property type="molecule type" value="Transcribed_RNA"/>
</dbReference>
<name>A0A0E9PYP7_ANGAN</name>
<accession>A0A0E9PYP7</accession>
<protein>
    <submittedName>
        <fullName evidence="1">Uncharacterized protein</fullName>
    </submittedName>
</protein>
<organism evidence="1">
    <name type="scientific">Anguilla anguilla</name>
    <name type="common">European freshwater eel</name>
    <name type="synonym">Muraena anguilla</name>
    <dbReference type="NCBI Taxonomy" id="7936"/>
    <lineage>
        <taxon>Eukaryota</taxon>
        <taxon>Metazoa</taxon>
        <taxon>Chordata</taxon>
        <taxon>Craniata</taxon>
        <taxon>Vertebrata</taxon>
        <taxon>Euteleostomi</taxon>
        <taxon>Actinopterygii</taxon>
        <taxon>Neopterygii</taxon>
        <taxon>Teleostei</taxon>
        <taxon>Anguilliformes</taxon>
        <taxon>Anguillidae</taxon>
        <taxon>Anguilla</taxon>
    </lineage>
</organism>
<dbReference type="AlphaFoldDB" id="A0A0E9PYP7"/>
<reference evidence="1" key="1">
    <citation type="submission" date="2014-11" db="EMBL/GenBank/DDBJ databases">
        <authorList>
            <person name="Amaro Gonzalez C."/>
        </authorList>
    </citation>
    <scope>NUCLEOTIDE SEQUENCE</scope>
</reference>
<sequence>MFKIVIQLSQATNKLYLIVRSI</sequence>